<sequence>MYDKRGIKYTTKELYQRVGLVDLYLAAYSKGFEFFGNVD</sequence>
<protein>
    <submittedName>
        <fullName evidence="1">Uncharacterized protein</fullName>
    </submittedName>
</protein>
<proteinExistence type="predicted"/>
<reference evidence="1" key="1">
    <citation type="journal article" date="2015" name="Nature">
        <title>Complex archaea that bridge the gap between prokaryotes and eukaryotes.</title>
        <authorList>
            <person name="Spang A."/>
            <person name="Saw J.H."/>
            <person name="Jorgensen S.L."/>
            <person name="Zaremba-Niedzwiedzka K."/>
            <person name="Martijn J."/>
            <person name="Lind A.E."/>
            <person name="van Eijk R."/>
            <person name="Schleper C."/>
            <person name="Guy L."/>
            <person name="Ettema T.J."/>
        </authorList>
    </citation>
    <scope>NUCLEOTIDE SEQUENCE</scope>
</reference>
<gene>
    <name evidence="1" type="ORF">LCGC14_1849210</name>
</gene>
<comment type="caution">
    <text evidence="1">The sequence shown here is derived from an EMBL/GenBank/DDBJ whole genome shotgun (WGS) entry which is preliminary data.</text>
</comment>
<dbReference type="AlphaFoldDB" id="A0A0F8Y269"/>
<accession>A0A0F8Y269</accession>
<evidence type="ECO:0000313" key="1">
    <source>
        <dbReference type="EMBL" id="KKK42421.1"/>
    </source>
</evidence>
<name>A0A0F8Y269_9ZZZZ</name>
<dbReference type="EMBL" id="LAZR01070327">
    <property type="protein sequence ID" value="KKK42421.1"/>
    <property type="molecule type" value="Genomic_DNA"/>
</dbReference>
<organism evidence="1">
    <name type="scientific">marine sediment metagenome</name>
    <dbReference type="NCBI Taxonomy" id="412755"/>
    <lineage>
        <taxon>unclassified sequences</taxon>
        <taxon>metagenomes</taxon>
        <taxon>ecological metagenomes</taxon>
    </lineage>
</organism>